<reference evidence="7" key="1">
    <citation type="submission" date="2021-02" db="EMBL/GenBank/DDBJ databases">
        <authorList>
            <person name="Dougan E. K."/>
            <person name="Rhodes N."/>
            <person name="Thang M."/>
            <person name="Chan C."/>
        </authorList>
    </citation>
    <scope>NUCLEOTIDE SEQUENCE</scope>
</reference>
<evidence type="ECO:0000259" key="6">
    <source>
        <dbReference type="Pfam" id="PF02906"/>
    </source>
</evidence>
<dbReference type="AlphaFoldDB" id="A0A813DR78"/>
<dbReference type="FunFam" id="3.30.70.20:FF:000042">
    <property type="entry name" value="Cytosolic Fe-S cluster assembly factor NAR1"/>
    <property type="match status" value="1"/>
</dbReference>
<keyword evidence="5" id="KW-0411">Iron-sulfur</keyword>
<evidence type="ECO:0000313" key="8">
    <source>
        <dbReference type="Proteomes" id="UP000654075"/>
    </source>
</evidence>
<protein>
    <recommendedName>
        <fullName evidence="6">Iron hydrogenase large subunit C-terminal domain-containing protein</fullName>
    </recommendedName>
</protein>
<comment type="caution">
    <text evidence="7">The sequence shown here is derived from an EMBL/GenBank/DDBJ whole genome shotgun (WGS) entry which is preliminary data.</text>
</comment>
<dbReference type="Proteomes" id="UP000654075">
    <property type="component" value="Unassembled WGS sequence"/>
</dbReference>
<sequence>MAFSSGVKLGDLDDFISLAQDCIATLIQVAEGPGGTGPAKLGSVSEAKIAPVAEAPLVQRPNLIKTKQSTTDAKAQIGQVTLSDCLACSGCVTSAETVLLQEQSVEEFQKKVALLPLTVVSISAEARTSLADHFGESGLVTQQSVAEALRHMGVDYVLDCSAAEALALLEGTAEFVQRYNYASGKSSGSRAAGKPPVGSGGFAAQGPMPLLTSHCPGWTLYAEKVVDPGIIKHLSPLRPPQQVQGRLVKTCLLEQHNRRRLHRWWR</sequence>
<evidence type="ECO:0000256" key="1">
    <source>
        <dbReference type="ARBA" id="ARBA00006596"/>
    </source>
</evidence>
<dbReference type="OMA" id="FGHTIAV"/>
<keyword evidence="8" id="KW-1185">Reference proteome</keyword>
<keyword evidence="4" id="KW-0408">Iron</keyword>
<evidence type="ECO:0000256" key="5">
    <source>
        <dbReference type="ARBA" id="ARBA00023014"/>
    </source>
</evidence>
<organism evidence="7 8">
    <name type="scientific">Polarella glacialis</name>
    <name type="common">Dinoflagellate</name>
    <dbReference type="NCBI Taxonomy" id="89957"/>
    <lineage>
        <taxon>Eukaryota</taxon>
        <taxon>Sar</taxon>
        <taxon>Alveolata</taxon>
        <taxon>Dinophyceae</taxon>
        <taxon>Suessiales</taxon>
        <taxon>Suessiaceae</taxon>
        <taxon>Polarella</taxon>
    </lineage>
</organism>
<dbReference type="OrthoDB" id="10253113at2759"/>
<dbReference type="GO" id="GO:0046872">
    <property type="term" value="F:metal ion binding"/>
    <property type="evidence" value="ECO:0007669"/>
    <property type="project" value="UniProtKB-KW"/>
</dbReference>
<comment type="similarity">
    <text evidence="1">Belongs to the NARF family.</text>
</comment>
<dbReference type="Gene3D" id="3.40.950.10">
    <property type="entry name" value="Fe-only Hydrogenase (Larger Subunit), Chain L, domain 3"/>
    <property type="match status" value="1"/>
</dbReference>
<evidence type="ECO:0000313" key="7">
    <source>
        <dbReference type="EMBL" id="CAE8590399.1"/>
    </source>
</evidence>
<dbReference type="SUPFAM" id="SSF53920">
    <property type="entry name" value="Fe-only hydrogenase"/>
    <property type="match status" value="1"/>
</dbReference>
<gene>
    <name evidence="7" type="ORF">PGLA1383_LOCUS9118</name>
</gene>
<dbReference type="EMBL" id="CAJNNV010004239">
    <property type="protein sequence ID" value="CAE8590399.1"/>
    <property type="molecule type" value="Genomic_DNA"/>
</dbReference>
<evidence type="ECO:0000256" key="2">
    <source>
        <dbReference type="ARBA" id="ARBA00022485"/>
    </source>
</evidence>
<feature type="domain" description="Iron hydrogenase large subunit C-terminal" evidence="6">
    <location>
        <begin position="118"/>
        <end position="255"/>
    </location>
</feature>
<feature type="non-terminal residue" evidence="7">
    <location>
        <position position="266"/>
    </location>
</feature>
<dbReference type="InterPro" id="IPR009016">
    <property type="entry name" value="Fe_hydrogenase"/>
</dbReference>
<accession>A0A813DR78</accession>
<keyword evidence="3" id="KW-0479">Metal-binding</keyword>
<dbReference type="InterPro" id="IPR004108">
    <property type="entry name" value="Fe_hydrogenase_lsu_C"/>
</dbReference>
<proteinExistence type="inferred from homology"/>
<dbReference type="Pfam" id="PF02906">
    <property type="entry name" value="Fe_hyd_lg_C"/>
    <property type="match status" value="1"/>
</dbReference>
<evidence type="ECO:0000256" key="4">
    <source>
        <dbReference type="ARBA" id="ARBA00023004"/>
    </source>
</evidence>
<dbReference type="GO" id="GO:0051539">
    <property type="term" value="F:4 iron, 4 sulfur cluster binding"/>
    <property type="evidence" value="ECO:0007669"/>
    <property type="project" value="UniProtKB-KW"/>
</dbReference>
<evidence type="ECO:0000256" key="3">
    <source>
        <dbReference type="ARBA" id="ARBA00022723"/>
    </source>
</evidence>
<dbReference type="PANTHER" id="PTHR11615">
    <property type="entry name" value="NITRATE, FORMATE, IRON DEHYDROGENASE"/>
    <property type="match status" value="1"/>
</dbReference>
<name>A0A813DR78_POLGL</name>
<keyword evidence="2" id="KW-0004">4Fe-4S</keyword>
<dbReference type="InterPro" id="IPR050340">
    <property type="entry name" value="Cytosolic_Fe-S_CAF"/>
</dbReference>